<dbReference type="Proteomes" id="UP000178427">
    <property type="component" value="Unassembled WGS sequence"/>
</dbReference>
<dbReference type="GO" id="GO:0008839">
    <property type="term" value="F:4-hydroxy-tetrahydrodipicolinate reductase"/>
    <property type="evidence" value="ECO:0007669"/>
    <property type="project" value="UniProtKB-UniRule"/>
</dbReference>
<feature type="domain" description="Dihydrodipicolinate reductase N-terminal" evidence="13">
    <location>
        <begin position="1"/>
        <end position="106"/>
    </location>
</feature>
<evidence type="ECO:0000313" key="15">
    <source>
        <dbReference type="EMBL" id="OGG74052.1"/>
    </source>
</evidence>
<keyword evidence="2" id="KW-0028">Amino-acid biosynthesis</keyword>
<evidence type="ECO:0000256" key="2">
    <source>
        <dbReference type="ARBA" id="ARBA00022605"/>
    </source>
</evidence>
<dbReference type="NCBIfam" id="TIGR00036">
    <property type="entry name" value="dapB"/>
    <property type="match status" value="1"/>
</dbReference>
<dbReference type="AlphaFoldDB" id="A0A1F6EL38"/>
<dbReference type="InterPro" id="IPR023940">
    <property type="entry name" value="DHDPR_bac"/>
</dbReference>
<keyword evidence="6" id="KW-0520">NAD</keyword>
<feature type="domain" description="Dihydrodipicolinate reductase C-terminal" evidence="14">
    <location>
        <begin position="109"/>
        <end position="240"/>
    </location>
</feature>
<evidence type="ECO:0000256" key="7">
    <source>
        <dbReference type="ARBA" id="ARBA00023154"/>
    </source>
</evidence>
<evidence type="ECO:0000256" key="1">
    <source>
        <dbReference type="ARBA" id="ARBA00006642"/>
    </source>
</evidence>
<comment type="caution">
    <text evidence="15">The sequence shown here is derived from an EMBL/GenBank/DDBJ whole genome shotgun (WGS) entry which is preliminary data.</text>
</comment>
<evidence type="ECO:0000256" key="4">
    <source>
        <dbReference type="ARBA" id="ARBA00022915"/>
    </source>
</evidence>
<keyword evidence="5" id="KW-0560">Oxidoreductase</keyword>
<dbReference type="SUPFAM" id="SSF55347">
    <property type="entry name" value="Glyceraldehyde-3-phosphate dehydrogenase-like, C-terminal domain"/>
    <property type="match status" value="1"/>
</dbReference>
<organism evidence="15 16">
    <name type="scientific">Candidatus Kaiserbacteria bacterium RIFCSPLOWO2_01_FULL_54_20</name>
    <dbReference type="NCBI Taxonomy" id="1798513"/>
    <lineage>
        <taxon>Bacteria</taxon>
        <taxon>Candidatus Kaiseribacteriota</taxon>
    </lineage>
</organism>
<comment type="catalytic activity">
    <reaction evidence="10">
        <text>(S)-2,3,4,5-tetrahydrodipicolinate + NADP(+) + H2O = (2S,4S)-4-hydroxy-2,3,4,5-tetrahydrodipicolinate + NADPH + H(+)</text>
        <dbReference type="Rhea" id="RHEA:35331"/>
        <dbReference type="ChEBI" id="CHEBI:15377"/>
        <dbReference type="ChEBI" id="CHEBI:15378"/>
        <dbReference type="ChEBI" id="CHEBI:16845"/>
        <dbReference type="ChEBI" id="CHEBI:57783"/>
        <dbReference type="ChEBI" id="CHEBI:58349"/>
        <dbReference type="ChEBI" id="CHEBI:67139"/>
        <dbReference type="EC" id="1.17.1.8"/>
    </reaction>
</comment>
<evidence type="ECO:0000256" key="5">
    <source>
        <dbReference type="ARBA" id="ARBA00023002"/>
    </source>
</evidence>
<evidence type="ECO:0000256" key="11">
    <source>
        <dbReference type="ARBA" id="ARBA00049396"/>
    </source>
</evidence>
<dbReference type="EC" id="1.17.1.8" evidence="9 12"/>
<evidence type="ECO:0000313" key="16">
    <source>
        <dbReference type="Proteomes" id="UP000178427"/>
    </source>
</evidence>
<dbReference type="Gene3D" id="3.40.50.720">
    <property type="entry name" value="NAD(P)-binding Rossmann-like Domain"/>
    <property type="match status" value="1"/>
</dbReference>
<dbReference type="InterPro" id="IPR022663">
    <property type="entry name" value="DapB_C"/>
</dbReference>
<dbReference type="PANTHER" id="PTHR20836:SF0">
    <property type="entry name" value="4-HYDROXY-TETRAHYDRODIPICOLINATE REDUCTASE 1, CHLOROPLASTIC-RELATED"/>
    <property type="match status" value="1"/>
</dbReference>
<name>A0A1F6EL38_9BACT</name>
<gene>
    <name evidence="15" type="ORF">A3A40_03625</name>
</gene>
<evidence type="ECO:0000256" key="6">
    <source>
        <dbReference type="ARBA" id="ARBA00023027"/>
    </source>
</evidence>
<dbReference type="Gene3D" id="3.30.360.10">
    <property type="entry name" value="Dihydrodipicolinate Reductase, domain 2"/>
    <property type="match status" value="1"/>
</dbReference>
<dbReference type="PANTHER" id="PTHR20836">
    <property type="entry name" value="DIHYDRODIPICOLINATE REDUCTASE"/>
    <property type="match status" value="1"/>
</dbReference>
<dbReference type="GO" id="GO:0009089">
    <property type="term" value="P:lysine biosynthetic process via diaminopimelate"/>
    <property type="evidence" value="ECO:0007669"/>
    <property type="project" value="UniProtKB-UniRule"/>
</dbReference>
<evidence type="ECO:0000256" key="12">
    <source>
        <dbReference type="NCBIfam" id="TIGR00036"/>
    </source>
</evidence>
<protein>
    <recommendedName>
        <fullName evidence="9 12">4-hydroxy-tetrahydrodipicolinate reductase</fullName>
        <ecNumber evidence="9 12">1.17.1.8</ecNumber>
    </recommendedName>
</protein>
<comment type="pathway">
    <text evidence="8">Amino-acid biosynthesis; L-lysine biosynthesis via DAP pathway; (S)-tetrahydrodipicolinate from L-aspartate: step 4/4.</text>
</comment>
<evidence type="ECO:0000259" key="14">
    <source>
        <dbReference type="Pfam" id="PF05173"/>
    </source>
</evidence>
<keyword evidence="7" id="KW-0457">Lysine biosynthesis</keyword>
<dbReference type="GO" id="GO:0019877">
    <property type="term" value="P:diaminopimelate biosynthetic process"/>
    <property type="evidence" value="ECO:0007669"/>
    <property type="project" value="UniProtKB-KW"/>
</dbReference>
<dbReference type="Pfam" id="PF05173">
    <property type="entry name" value="DapB_C"/>
    <property type="match status" value="1"/>
</dbReference>
<keyword evidence="4" id="KW-0220">Diaminopimelate biosynthesis</keyword>
<keyword evidence="3" id="KW-0521">NADP</keyword>
<evidence type="ECO:0000256" key="3">
    <source>
        <dbReference type="ARBA" id="ARBA00022857"/>
    </source>
</evidence>
<evidence type="ECO:0000256" key="9">
    <source>
        <dbReference type="ARBA" id="ARBA00038983"/>
    </source>
</evidence>
<dbReference type="STRING" id="1798513.A3A40_03625"/>
<dbReference type="SUPFAM" id="SSF51735">
    <property type="entry name" value="NAD(P)-binding Rossmann-fold domains"/>
    <property type="match status" value="1"/>
</dbReference>
<evidence type="ECO:0000256" key="10">
    <source>
        <dbReference type="ARBA" id="ARBA00049080"/>
    </source>
</evidence>
<dbReference type="PIRSF" id="PIRSF000161">
    <property type="entry name" value="DHPR"/>
    <property type="match status" value="1"/>
</dbReference>
<comment type="similarity">
    <text evidence="1">Belongs to the DapB family.</text>
</comment>
<dbReference type="InterPro" id="IPR000846">
    <property type="entry name" value="DapB_N"/>
</dbReference>
<proteinExistence type="inferred from homology"/>
<dbReference type="InterPro" id="IPR036291">
    <property type="entry name" value="NAD(P)-bd_dom_sf"/>
</dbReference>
<reference evidence="15 16" key="1">
    <citation type="journal article" date="2016" name="Nat. Commun.">
        <title>Thousands of microbial genomes shed light on interconnected biogeochemical processes in an aquifer system.</title>
        <authorList>
            <person name="Anantharaman K."/>
            <person name="Brown C.T."/>
            <person name="Hug L.A."/>
            <person name="Sharon I."/>
            <person name="Castelle C.J."/>
            <person name="Probst A.J."/>
            <person name="Thomas B.C."/>
            <person name="Singh A."/>
            <person name="Wilkins M.J."/>
            <person name="Karaoz U."/>
            <person name="Brodie E.L."/>
            <person name="Williams K.H."/>
            <person name="Hubbard S.S."/>
            <person name="Banfield J.F."/>
        </authorList>
    </citation>
    <scope>NUCLEOTIDE SEQUENCE [LARGE SCALE GENOMIC DNA]</scope>
</reference>
<comment type="catalytic activity">
    <reaction evidence="11">
        <text>(S)-2,3,4,5-tetrahydrodipicolinate + NAD(+) + H2O = (2S,4S)-4-hydroxy-2,3,4,5-tetrahydrodipicolinate + NADH + H(+)</text>
        <dbReference type="Rhea" id="RHEA:35323"/>
        <dbReference type="ChEBI" id="CHEBI:15377"/>
        <dbReference type="ChEBI" id="CHEBI:15378"/>
        <dbReference type="ChEBI" id="CHEBI:16845"/>
        <dbReference type="ChEBI" id="CHEBI:57540"/>
        <dbReference type="ChEBI" id="CHEBI:57945"/>
        <dbReference type="ChEBI" id="CHEBI:67139"/>
        <dbReference type="EC" id="1.17.1.8"/>
    </reaction>
</comment>
<dbReference type="GO" id="GO:0005829">
    <property type="term" value="C:cytosol"/>
    <property type="evidence" value="ECO:0007669"/>
    <property type="project" value="TreeGrafter"/>
</dbReference>
<evidence type="ECO:0000256" key="8">
    <source>
        <dbReference type="ARBA" id="ARBA00037922"/>
    </source>
</evidence>
<dbReference type="EMBL" id="MFMA01000012">
    <property type="protein sequence ID" value="OGG74052.1"/>
    <property type="molecule type" value="Genomic_DNA"/>
</dbReference>
<dbReference type="Pfam" id="PF01113">
    <property type="entry name" value="DapB_N"/>
    <property type="match status" value="1"/>
</dbReference>
<sequence>MKIALIGYGGMGQALKSAALPRGHTVPVIIDRASGEATAASINAEALAGADIAIDFSSAEEVLDSARAAVEVGIPLVVGTTGWYDKMDEVKSVVGNKIGFLWSSNFSVGVHMYFRIVAEAARLVNNVDEYDVWGHEIHHVGKADSPSGTAKTLEKILLDAIARKKTVVEDKLDRKRADSEIHFSSVRGGVVNFGHTIGFDSAADRVTITHEARNRDGYALGAVKATEWLAGKTGFYNMDEYIRDIFPDSKNNNV</sequence>
<accession>A0A1F6EL38</accession>
<evidence type="ECO:0000259" key="13">
    <source>
        <dbReference type="Pfam" id="PF01113"/>
    </source>
</evidence>